<organism evidence="2 3">
    <name type="scientific">Necator americanus</name>
    <name type="common">Human hookworm</name>
    <dbReference type="NCBI Taxonomy" id="51031"/>
    <lineage>
        <taxon>Eukaryota</taxon>
        <taxon>Metazoa</taxon>
        <taxon>Ecdysozoa</taxon>
        <taxon>Nematoda</taxon>
        <taxon>Chromadorea</taxon>
        <taxon>Rhabditida</taxon>
        <taxon>Rhabditina</taxon>
        <taxon>Rhabditomorpha</taxon>
        <taxon>Strongyloidea</taxon>
        <taxon>Ancylostomatidae</taxon>
        <taxon>Bunostominae</taxon>
        <taxon>Necator</taxon>
    </lineage>
</organism>
<dbReference type="KEGG" id="nai:NECAME_17147"/>
<keyword evidence="3" id="KW-1185">Reference proteome</keyword>
<feature type="region of interest" description="Disordered" evidence="1">
    <location>
        <begin position="53"/>
        <end position="96"/>
    </location>
</feature>
<dbReference type="Proteomes" id="UP000053676">
    <property type="component" value="Unassembled WGS sequence"/>
</dbReference>
<name>W2TTS3_NECAM</name>
<evidence type="ECO:0000313" key="3">
    <source>
        <dbReference type="Proteomes" id="UP000053676"/>
    </source>
</evidence>
<sequence length="96" mass="10248">MWQSPLSAAIAATQAQANTNLLQQISMLQNLHHQPQSSFNYLQATVASPHVANNTTVKQEPSDVRLVPRSTTVSASNGSSSQAHTSSLYTTSNLPS</sequence>
<accession>W2TTS3</accession>
<feature type="non-terminal residue" evidence="2">
    <location>
        <position position="96"/>
    </location>
</feature>
<proteinExistence type="predicted"/>
<dbReference type="AlphaFoldDB" id="W2TTS3"/>
<reference evidence="3" key="1">
    <citation type="journal article" date="2014" name="Nat. Genet.">
        <title>Genome of the human hookworm Necator americanus.</title>
        <authorList>
            <person name="Tang Y.T."/>
            <person name="Gao X."/>
            <person name="Rosa B.A."/>
            <person name="Abubucker S."/>
            <person name="Hallsworth-Pepin K."/>
            <person name="Martin J."/>
            <person name="Tyagi R."/>
            <person name="Heizer E."/>
            <person name="Zhang X."/>
            <person name="Bhonagiri-Palsikar V."/>
            <person name="Minx P."/>
            <person name="Warren W.C."/>
            <person name="Wang Q."/>
            <person name="Zhan B."/>
            <person name="Hotez P.J."/>
            <person name="Sternberg P.W."/>
            <person name="Dougall A."/>
            <person name="Gaze S.T."/>
            <person name="Mulvenna J."/>
            <person name="Sotillo J."/>
            <person name="Ranganathan S."/>
            <person name="Rabelo E.M."/>
            <person name="Wilson R.K."/>
            <person name="Felgner P.L."/>
            <person name="Bethony J."/>
            <person name="Hawdon J.M."/>
            <person name="Gasser R.B."/>
            <person name="Loukas A."/>
            <person name="Mitreva M."/>
        </authorList>
    </citation>
    <scope>NUCLEOTIDE SEQUENCE [LARGE SCALE GENOMIC DNA]</scope>
</reference>
<gene>
    <name evidence="2" type="ORF">NECAME_17147</name>
</gene>
<protein>
    <submittedName>
        <fullName evidence="2">Uncharacterized protein</fullName>
    </submittedName>
</protein>
<dbReference type="OrthoDB" id="5871103at2759"/>
<evidence type="ECO:0000313" key="2">
    <source>
        <dbReference type="EMBL" id="ETN84452.1"/>
    </source>
</evidence>
<dbReference type="EMBL" id="KI657945">
    <property type="protein sequence ID" value="ETN84452.1"/>
    <property type="molecule type" value="Genomic_DNA"/>
</dbReference>
<feature type="compositionally biased region" description="Low complexity" evidence="1">
    <location>
        <begin position="70"/>
        <end position="87"/>
    </location>
</feature>
<evidence type="ECO:0000256" key="1">
    <source>
        <dbReference type="SAM" id="MobiDB-lite"/>
    </source>
</evidence>